<dbReference type="OrthoDB" id="1470350at2759"/>
<evidence type="ECO:0000256" key="4">
    <source>
        <dbReference type="PIRSR" id="PIRSR602401-1"/>
    </source>
</evidence>
<evidence type="ECO:0000256" key="3">
    <source>
        <dbReference type="ARBA" id="ARBA00023004"/>
    </source>
</evidence>
<keyword evidence="4 5" id="KW-0349">Heme</keyword>
<protein>
    <submittedName>
        <fullName evidence="6">Related to benzoate 4-monooxygenase cytochrome P450</fullName>
    </submittedName>
</protein>
<dbReference type="PANTHER" id="PTHR24305:SF156">
    <property type="entry name" value="P450, PUTATIVE (EUROFUNG)-RELATED"/>
    <property type="match status" value="1"/>
</dbReference>
<evidence type="ECO:0000313" key="6">
    <source>
        <dbReference type="EMBL" id="CZR64101.1"/>
    </source>
</evidence>
<dbReference type="InterPro" id="IPR001128">
    <property type="entry name" value="Cyt_P450"/>
</dbReference>
<sequence length="490" mass="54811">MALHDVLLGSISSHPLITLFVLSTGLLLSRCIYQLAFHPLAHVPGPLFARISSLWLYYHAYVGDEATVINKAHAQYGPYVRVSPNEVDISDADAVAPIYVNRGGFLKAPCYANFDIDGHKTIFSTIDMEYRARRAKAVVPMFSTKNIRENEAALYGCADRMVDRMEEEAKTGLPVNVLNIARSLAIDAVSTHLFRENYNGTSEKGPRLSVSAFVDAFVAVGRFFYLPTSVFLWLEWAIEKCVPDEHTATSMGVVDKFVDNLVDQTPPGAQNYPGRLIPLGLERSEVKAQCKDLMFAGTDSTGMNFATLCRQLALNPDKYEILRKEIVDNANADEKRQDIQALPYLSGVIKESLRISMANPTRLPHVVPEGGWTFKGVTFPAGSFVGCSAYELHFNERVFPNPFSFQPERWLEENLTPDAMKSFFAFGAGPRACIARNLATVELYMGTERLVERDVLRGARACQDKVEIYEWFNSSVKGEKIELIWEKPRV</sequence>
<dbReference type="InterPro" id="IPR017972">
    <property type="entry name" value="Cyt_P450_CS"/>
</dbReference>
<dbReference type="PRINTS" id="PR00385">
    <property type="entry name" value="P450"/>
</dbReference>
<evidence type="ECO:0000256" key="1">
    <source>
        <dbReference type="ARBA" id="ARBA00001971"/>
    </source>
</evidence>
<dbReference type="GO" id="GO:0005506">
    <property type="term" value="F:iron ion binding"/>
    <property type="evidence" value="ECO:0007669"/>
    <property type="project" value="InterPro"/>
</dbReference>
<gene>
    <name evidence="6" type="ORF">PAC_13998</name>
</gene>
<evidence type="ECO:0000256" key="2">
    <source>
        <dbReference type="ARBA" id="ARBA00022723"/>
    </source>
</evidence>
<reference evidence="6 7" key="1">
    <citation type="submission" date="2016-03" db="EMBL/GenBank/DDBJ databases">
        <authorList>
            <person name="Ploux O."/>
        </authorList>
    </citation>
    <scope>NUCLEOTIDE SEQUENCE [LARGE SCALE GENOMIC DNA]</scope>
    <source>
        <strain evidence="6 7">UAMH 11012</strain>
    </source>
</reference>
<dbReference type="Proteomes" id="UP000184330">
    <property type="component" value="Unassembled WGS sequence"/>
</dbReference>
<dbReference type="InterPro" id="IPR050121">
    <property type="entry name" value="Cytochrome_P450_monoxygenase"/>
</dbReference>
<dbReference type="InterPro" id="IPR036396">
    <property type="entry name" value="Cyt_P450_sf"/>
</dbReference>
<keyword evidence="5 6" id="KW-0503">Monooxygenase</keyword>
<keyword evidence="3 4" id="KW-0408">Iron</keyword>
<accession>A0A1L7XGD8</accession>
<dbReference type="AlphaFoldDB" id="A0A1L7XGD8"/>
<comment type="similarity">
    <text evidence="5">Belongs to the cytochrome P450 family.</text>
</comment>
<dbReference type="STRING" id="576137.A0A1L7XGD8"/>
<dbReference type="PANTHER" id="PTHR24305">
    <property type="entry name" value="CYTOCHROME P450"/>
    <property type="match status" value="1"/>
</dbReference>
<dbReference type="GO" id="GO:0004497">
    <property type="term" value="F:monooxygenase activity"/>
    <property type="evidence" value="ECO:0007669"/>
    <property type="project" value="UniProtKB-KW"/>
</dbReference>
<keyword evidence="5" id="KW-0560">Oxidoreductase</keyword>
<feature type="binding site" description="axial binding residue" evidence="4">
    <location>
        <position position="433"/>
    </location>
    <ligand>
        <name>heme</name>
        <dbReference type="ChEBI" id="CHEBI:30413"/>
    </ligand>
    <ligandPart>
        <name>Fe</name>
        <dbReference type="ChEBI" id="CHEBI:18248"/>
    </ligandPart>
</feature>
<name>A0A1L7XGD8_9HELO</name>
<keyword evidence="7" id="KW-1185">Reference proteome</keyword>
<dbReference type="SUPFAM" id="SSF48264">
    <property type="entry name" value="Cytochrome P450"/>
    <property type="match status" value="1"/>
</dbReference>
<dbReference type="Pfam" id="PF00067">
    <property type="entry name" value="p450"/>
    <property type="match status" value="1"/>
</dbReference>
<dbReference type="EMBL" id="FJOG01000025">
    <property type="protein sequence ID" value="CZR64101.1"/>
    <property type="molecule type" value="Genomic_DNA"/>
</dbReference>
<dbReference type="InterPro" id="IPR002401">
    <property type="entry name" value="Cyt_P450_E_grp-I"/>
</dbReference>
<comment type="cofactor">
    <cofactor evidence="1 4">
        <name>heme</name>
        <dbReference type="ChEBI" id="CHEBI:30413"/>
    </cofactor>
</comment>
<evidence type="ECO:0000256" key="5">
    <source>
        <dbReference type="RuleBase" id="RU000461"/>
    </source>
</evidence>
<proteinExistence type="inferred from homology"/>
<organism evidence="6 7">
    <name type="scientific">Phialocephala subalpina</name>
    <dbReference type="NCBI Taxonomy" id="576137"/>
    <lineage>
        <taxon>Eukaryota</taxon>
        <taxon>Fungi</taxon>
        <taxon>Dikarya</taxon>
        <taxon>Ascomycota</taxon>
        <taxon>Pezizomycotina</taxon>
        <taxon>Leotiomycetes</taxon>
        <taxon>Helotiales</taxon>
        <taxon>Mollisiaceae</taxon>
        <taxon>Phialocephala</taxon>
        <taxon>Phialocephala fortinii species complex</taxon>
    </lineage>
</organism>
<dbReference type="PROSITE" id="PS00086">
    <property type="entry name" value="CYTOCHROME_P450"/>
    <property type="match status" value="1"/>
</dbReference>
<dbReference type="GO" id="GO:0016705">
    <property type="term" value="F:oxidoreductase activity, acting on paired donors, with incorporation or reduction of molecular oxygen"/>
    <property type="evidence" value="ECO:0007669"/>
    <property type="project" value="InterPro"/>
</dbReference>
<evidence type="ECO:0000313" key="7">
    <source>
        <dbReference type="Proteomes" id="UP000184330"/>
    </source>
</evidence>
<dbReference type="CDD" id="cd11062">
    <property type="entry name" value="CYP58-like"/>
    <property type="match status" value="1"/>
</dbReference>
<dbReference type="PRINTS" id="PR00463">
    <property type="entry name" value="EP450I"/>
</dbReference>
<keyword evidence="2 4" id="KW-0479">Metal-binding</keyword>
<dbReference type="Gene3D" id="1.10.630.10">
    <property type="entry name" value="Cytochrome P450"/>
    <property type="match status" value="1"/>
</dbReference>
<dbReference type="GO" id="GO:0020037">
    <property type="term" value="F:heme binding"/>
    <property type="evidence" value="ECO:0007669"/>
    <property type="project" value="InterPro"/>
</dbReference>